<evidence type="ECO:0000259" key="1">
    <source>
        <dbReference type="Pfam" id="PF02720"/>
    </source>
</evidence>
<dbReference type="Pfam" id="PF02720">
    <property type="entry name" value="DUF222"/>
    <property type="match status" value="1"/>
</dbReference>
<name>A0A318LTA7_9PSEU</name>
<reference evidence="2 3" key="1">
    <citation type="submission" date="2016-07" db="EMBL/GenBank/DDBJ databases">
        <title>Draft genome sequence of Prauserella sp. YIM 121212, isolated from alkaline soil.</title>
        <authorList>
            <person name="Ruckert C."/>
            <person name="Albersmeier A."/>
            <person name="Jiang C.-L."/>
            <person name="Jiang Y."/>
            <person name="Kalinowski J."/>
            <person name="Schneider O."/>
            <person name="Winkler A."/>
            <person name="Zotchev S.B."/>
        </authorList>
    </citation>
    <scope>NUCLEOTIDE SEQUENCE [LARGE SCALE GENOMIC DNA]</scope>
    <source>
        <strain evidence="2 3">YIM 121212</strain>
    </source>
</reference>
<gene>
    <name evidence="2" type="ORF">BA062_07720</name>
</gene>
<accession>A0A318LTA7</accession>
<dbReference type="InterPro" id="IPR003870">
    <property type="entry name" value="DUF222"/>
</dbReference>
<dbReference type="AlphaFoldDB" id="A0A318LTA7"/>
<protein>
    <recommendedName>
        <fullName evidence="1">DUF222 domain-containing protein</fullName>
    </recommendedName>
</protein>
<dbReference type="InterPro" id="IPR003615">
    <property type="entry name" value="HNH_nuc"/>
</dbReference>
<organism evidence="2 3">
    <name type="scientific">Prauserella flavalba</name>
    <dbReference type="NCBI Taxonomy" id="1477506"/>
    <lineage>
        <taxon>Bacteria</taxon>
        <taxon>Bacillati</taxon>
        <taxon>Actinomycetota</taxon>
        <taxon>Actinomycetes</taxon>
        <taxon>Pseudonocardiales</taxon>
        <taxon>Pseudonocardiaceae</taxon>
        <taxon>Prauserella</taxon>
    </lineage>
</organism>
<dbReference type="Proteomes" id="UP000247892">
    <property type="component" value="Unassembled WGS sequence"/>
</dbReference>
<keyword evidence="3" id="KW-1185">Reference proteome</keyword>
<dbReference type="EMBL" id="MASU01000005">
    <property type="protein sequence ID" value="PXY36820.1"/>
    <property type="molecule type" value="Genomic_DNA"/>
</dbReference>
<sequence length="331" mass="36825">MALGLSITVHKAQRMVALSIMLAHRLPATFAAMRRGDIDSAKAAAIAEPTAWLSDEHVRQVDVLMAERLAGRNPGQLRRTVARVVHRVDPDGAAARAQARRRDRKVELLPGCDSMSTLVADLPVETASAAYTRVDRLARRLRGRDETRTLDQLRADVFADIILGSPGDASGAKAEIFVYVDAKTLAGADDQPAELAGYGPIPGWLARQIAYDPGSTWRRIVTDPLDGQPIDVGRQRYRPPASTDRFVRVRDRECRFPGCHRPAQLGDNDHHRPWGRHGRTDTDQLINYCRRHHRLKDKTGWRYDLDIETGVLTVTTPSGKRYRKAPARVSG</sequence>
<feature type="domain" description="DUF222" evidence="1">
    <location>
        <begin position="5"/>
        <end position="251"/>
    </location>
</feature>
<evidence type="ECO:0000313" key="2">
    <source>
        <dbReference type="EMBL" id="PXY36820.1"/>
    </source>
</evidence>
<dbReference type="CDD" id="cd00085">
    <property type="entry name" value="HNHc"/>
    <property type="match status" value="1"/>
</dbReference>
<comment type="caution">
    <text evidence="2">The sequence shown here is derived from an EMBL/GenBank/DDBJ whole genome shotgun (WGS) entry which is preliminary data.</text>
</comment>
<evidence type="ECO:0000313" key="3">
    <source>
        <dbReference type="Proteomes" id="UP000247892"/>
    </source>
</evidence>
<proteinExistence type="predicted"/>